<organism evidence="1 2">
    <name type="scientific">Paractinoplanes hotanensis</name>
    <dbReference type="NCBI Taxonomy" id="2906497"/>
    <lineage>
        <taxon>Bacteria</taxon>
        <taxon>Bacillati</taxon>
        <taxon>Actinomycetota</taxon>
        <taxon>Actinomycetes</taxon>
        <taxon>Micromonosporales</taxon>
        <taxon>Micromonosporaceae</taxon>
        <taxon>Paractinoplanes</taxon>
    </lineage>
</organism>
<proteinExistence type="predicted"/>
<evidence type="ECO:0000313" key="1">
    <source>
        <dbReference type="EMBL" id="MCM4085020.1"/>
    </source>
</evidence>
<dbReference type="Proteomes" id="UP001523216">
    <property type="component" value="Unassembled WGS sequence"/>
</dbReference>
<reference evidence="1 2" key="1">
    <citation type="submission" date="2022-06" db="EMBL/GenBank/DDBJ databases">
        <title>Actinoplanes abujensis sp. nov., isolated from Nigerian arid soil.</title>
        <authorList>
            <person name="Ding P."/>
        </authorList>
    </citation>
    <scope>NUCLEOTIDE SEQUENCE [LARGE SCALE GENOMIC DNA]</scope>
    <source>
        <strain evidence="2">TRM88002</strain>
    </source>
</reference>
<dbReference type="RefSeq" id="WP_251804754.1">
    <property type="nucleotide sequence ID" value="NZ_JAMQOL010000091.1"/>
</dbReference>
<accession>A0ABT0YGY9</accession>
<comment type="caution">
    <text evidence="1">The sequence shown here is derived from an EMBL/GenBank/DDBJ whole genome shotgun (WGS) entry which is preliminary data.</text>
</comment>
<sequence>MSCTELEFDVPAVQGKPRCLTRTSDHGLRRRRANRLFAEALFPGPWTGSAEAIARVDPEIVVAIDRQLSRELGECVWAVRLVGIPVWAASGLDR</sequence>
<name>A0ABT0YGY9_9ACTN</name>
<protein>
    <submittedName>
        <fullName evidence="1">Uncharacterized protein</fullName>
    </submittedName>
</protein>
<evidence type="ECO:0000313" key="2">
    <source>
        <dbReference type="Proteomes" id="UP001523216"/>
    </source>
</evidence>
<keyword evidence="2" id="KW-1185">Reference proteome</keyword>
<dbReference type="EMBL" id="JAMQOL010000091">
    <property type="protein sequence ID" value="MCM4085020.1"/>
    <property type="molecule type" value="Genomic_DNA"/>
</dbReference>
<gene>
    <name evidence="1" type="ORF">LXN57_46590</name>
</gene>